<evidence type="ECO:0000256" key="7">
    <source>
        <dbReference type="ARBA" id="ARBA00022777"/>
    </source>
</evidence>
<dbReference type="PANTHER" id="PTHR45436">
    <property type="entry name" value="SENSOR HISTIDINE KINASE YKOH"/>
    <property type="match status" value="1"/>
</dbReference>
<sequence length="450" mass="48368">MRTRLTLVALATTVAAILIAMITAYRSVTPLVVDQVDRGLADRAATVAALLDAGTLPPVRPDMTEQLLLPDGTVRMLTPGRDPLPVNDSDRAVTRGGQGGGLDEITVGAVTYGVLTQPRPGGGALMVGQNYTEVLRLDTQFRWRTASITAIAVLAAALVSWLAIGAVLRPLRRLTAATQRITTTRDLSTVLPDAGRDEIGDLTRDFNAMLAALRLSRAQQHRLVQDAGHELRTPLTSVRGSAELLQRANGRLDPADAAKVLTTLVQEAKALDALVGELVELATDRYTDEPPARVALPDLAEACAQRFRRRTGRIITVRTETPTGDIEDGPSPSDDSRAVTARPRALTRCVDNLLDNALKFSPPDTDVEIRVRPGELKVLDRGPGIAPADHRAVFDRFYRTDRTRSMPGSGLGLAIVHDIITAHAGTVFVTDRPGGGTEIGFRLPADELRK</sequence>
<dbReference type="CDD" id="cd00075">
    <property type="entry name" value="HATPase"/>
    <property type="match status" value="1"/>
</dbReference>
<dbReference type="EMBL" id="BBYQ01000128">
    <property type="protein sequence ID" value="GAP31807.1"/>
    <property type="molecule type" value="Genomic_DNA"/>
</dbReference>
<dbReference type="Pfam" id="PF00672">
    <property type="entry name" value="HAMP"/>
    <property type="match status" value="1"/>
</dbReference>
<dbReference type="RefSeq" id="WP_052086904.1">
    <property type="nucleotide sequence ID" value="NZ_AP017900.1"/>
</dbReference>
<dbReference type="SMART" id="SM00388">
    <property type="entry name" value="HisKA"/>
    <property type="match status" value="1"/>
</dbReference>
<feature type="domain" description="Histidine kinase" evidence="13">
    <location>
        <begin position="226"/>
        <end position="447"/>
    </location>
</feature>
<dbReference type="Proteomes" id="UP000037179">
    <property type="component" value="Unassembled WGS sequence"/>
</dbReference>
<evidence type="ECO:0000256" key="12">
    <source>
        <dbReference type="SAM" id="Phobius"/>
    </source>
</evidence>
<evidence type="ECO:0000256" key="9">
    <source>
        <dbReference type="ARBA" id="ARBA00023012"/>
    </source>
</evidence>
<dbReference type="InterPro" id="IPR005467">
    <property type="entry name" value="His_kinase_dom"/>
</dbReference>
<dbReference type="InterPro" id="IPR036097">
    <property type="entry name" value="HisK_dim/P_sf"/>
</dbReference>
<dbReference type="Pfam" id="PF00512">
    <property type="entry name" value="HisKA"/>
    <property type="match status" value="1"/>
</dbReference>
<keyword evidence="16" id="KW-1185">Reference proteome</keyword>
<comment type="caution">
    <text evidence="15">The sequence shown here is derived from an EMBL/GenBank/DDBJ whole genome shotgun (WGS) entry which is preliminary data.</text>
</comment>
<dbReference type="InterPro" id="IPR003594">
    <property type="entry name" value="HATPase_dom"/>
</dbReference>
<evidence type="ECO:0000259" key="14">
    <source>
        <dbReference type="PROSITE" id="PS50885"/>
    </source>
</evidence>
<dbReference type="SUPFAM" id="SSF55874">
    <property type="entry name" value="ATPase domain of HSP90 chaperone/DNA topoisomerase II/histidine kinase"/>
    <property type="match status" value="1"/>
</dbReference>
<feature type="region of interest" description="Disordered" evidence="11">
    <location>
        <begin position="320"/>
        <end position="340"/>
    </location>
</feature>
<dbReference type="SMART" id="SM00387">
    <property type="entry name" value="HATPase_c"/>
    <property type="match status" value="1"/>
</dbReference>
<keyword evidence="6 12" id="KW-0812">Transmembrane</keyword>
<dbReference type="PANTHER" id="PTHR45436:SF5">
    <property type="entry name" value="SENSOR HISTIDINE KINASE TRCS"/>
    <property type="match status" value="1"/>
</dbReference>
<evidence type="ECO:0000256" key="2">
    <source>
        <dbReference type="ARBA" id="ARBA00004236"/>
    </source>
</evidence>
<evidence type="ECO:0000313" key="16">
    <source>
        <dbReference type="Proteomes" id="UP000037179"/>
    </source>
</evidence>
<keyword evidence="7" id="KW-0418">Kinase</keyword>
<dbReference type="Pfam" id="PF02518">
    <property type="entry name" value="HATPase_c"/>
    <property type="match status" value="1"/>
</dbReference>
<reference evidence="16" key="1">
    <citation type="submission" date="2015-07" db="EMBL/GenBank/DDBJ databases">
        <title>Nocardia seriolae U-1 whole genome shotgun sequence.</title>
        <authorList>
            <person name="Imajoh M."/>
            <person name="Fukumoto Y."/>
            <person name="Sukeda M."/>
            <person name="Yamane J."/>
            <person name="Yamasaki K."/>
            <person name="Shimizu M."/>
            <person name="Ohnishi K."/>
            <person name="Oshima S."/>
        </authorList>
    </citation>
    <scope>NUCLEOTIDE SEQUENCE [LARGE SCALE GENOMIC DNA]</scope>
    <source>
        <strain evidence="16">U-1</strain>
    </source>
</reference>
<dbReference type="CDD" id="cd06225">
    <property type="entry name" value="HAMP"/>
    <property type="match status" value="1"/>
</dbReference>
<dbReference type="CDD" id="cd00082">
    <property type="entry name" value="HisKA"/>
    <property type="match status" value="1"/>
</dbReference>
<evidence type="ECO:0000256" key="1">
    <source>
        <dbReference type="ARBA" id="ARBA00000085"/>
    </source>
</evidence>
<dbReference type="PRINTS" id="PR00344">
    <property type="entry name" value="BCTRLSENSOR"/>
</dbReference>
<evidence type="ECO:0000256" key="5">
    <source>
        <dbReference type="ARBA" id="ARBA00022679"/>
    </source>
</evidence>
<keyword evidence="9" id="KW-0902">Two-component regulatory system</keyword>
<name>A0A0B8NJ93_9NOCA</name>
<keyword evidence="5" id="KW-0808">Transferase</keyword>
<reference evidence="15 16" key="2">
    <citation type="journal article" date="2016" name="Genome Announc.">
        <title>Draft Genome Sequence of Erythromycin- and Oxytetracycline-Sensitive Nocardia seriolae Strain U-1 (NBRC 110359).</title>
        <authorList>
            <person name="Imajoh M."/>
            <person name="Sukeda M."/>
            <person name="Shimizu M."/>
            <person name="Yamane J."/>
            <person name="Ohnishi K."/>
            <person name="Oshima S."/>
        </authorList>
    </citation>
    <scope>NUCLEOTIDE SEQUENCE [LARGE SCALE GENOMIC DNA]</scope>
    <source>
        <strain evidence="15 16">U-1</strain>
    </source>
</reference>
<dbReference type="GeneID" id="93376899"/>
<dbReference type="AlphaFoldDB" id="A0A0B8NJ93"/>
<dbReference type="PROSITE" id="PS50109">
    <property type="entry name" value="HIS_KIN"/>
    <property type="match status" value="1"/>
</dbReference>
<feature type="transmembrane region" description="Helical" evidence="12">
    <location>
        <begin position="146"/>
        <end position="168"/>
    </location>
</feature>
<evidence type="ECO:0000259" key="13">
    <source>
        <dbReference type="PROSITE" id="PS50109"/>
    </source>
</evidence>
<dbReference type="InterPro" id="IPR004358">
    <property type="entry name" value="Sig_transdc_His_kin-like_C"/>
</dbReference>
<evidence type="ECO:0000256" key="3">
    <source>
        <dbReference type="ARBA" id="ARBA00012438"/>
    </source>
</evidence>
<organism evidence="15 16">
    <name type="scientific">Nocardia seriolae</name>
    <dbReference type="NCBI Taxonomy" id="37332"/>
    <lineage>
        <taxon>Bacteria</taxon>
        <taxon>Bacillati</taxon>
        <taxon>Actinomycetota</taxon>
        <taxon>Actinomycetes</taxon>
        <taxon>Mycobacteriales</taxon>
        <taxon>Nocardiaceae</taxon>
        <taxon>Nocardia</taxon>
    </lineage>
</organism>
<evidence type="ECO:0000313" key="15">
    <source>
        <dbReference type="EMBL" id="GAP31807.1"/>
    </source>
</evidence>
<gene>
    <name evidence="15" type="ORF">NSK11_contig00128-0005</name>
</gene>
<dbReference type="Gene3D" id="3.30.565.10">
    <property type="entry name" value="Histidine kinase-like ATPase, C-terminal domain"/>
    <property type="match status" value="1"/>
</dbReference>
<dbReference type="EC" id="2.7.13.3" evidence="3"/>
<dbReference type="InterPro" id="IPR036890">
    <property type="entry name" value="HATPase_C_sf"/>
</dbReference>
<evidence type="ECO:0000256" key="8">
    <source>
        <dbReference type="ARBA" id="ARBA00022989"/>
    </source>
</evidence>
<dbReference type="SUPFAM" id="SSF47384">
    <property type="entry name" value="Homodimeric domain of signal transducing histidine kinase"/>
    <property type="match status" value="1"/>
</dbReference>
<dbReference type="InterPro" id="IPR003660">
    <property type="entry name" value="HAMP_dom"/>
</dbReference>
<evidence type="ECO:0000256" key="4">
    <source>
        <dbReference type="ARBA" id="ARBA00022553"/>
    </source>
</evidence>
<dbReference type="InterPro" id="IPR050428">
    <property type="entry name" value="TCS_sensor_his_kinase"/>
</dbReference>
<dbReference type="GO" id="GO:0000155">
    <property type="term" value="F:phosphorelay sensor kinase activity"/>
    <property type="evidence" value="ECO:0007669"/>
    <property type="project" value="InterPro"/>
</dbReference>
<evidence type="ECO:0000256" key="10">
    <source>
        <dbReference type="ARBA" id="ARBA00023136"/>
    </source>
</evidence>
<dbReference type="GO" id="GO:0005886">
    <property type="term" value="C:plasma membrane"/>
    <property type="evidence" value="ECO:0007669"/>
    <property type="project" value="UniProtKB-SubCell"/>
</dbReference>
<dbReference type="SMART" id="SM00304">
    <property type="entry name" value="HAMP"/>
    <property type="match status" value="1"/>
</dbReference>
<keyword evidence="4" id="KW-0597">Phosphoprotein</keyword>
<comment type="catalytic activity">
    <reaction evidence="1">
        <text>ATP + protein L-histidine = ADP + protein N-phospho-L-histidine.</text>
        <dbReference type="EC" id="2.7.13.3"/>
    </reaction>
</comment>
<keyword evidence="8 12" id="KW-1133">Transmembrane helix</keyword>
<feature type="domain" description="HAMP" evidence="14">
    <location>
        <begin position="165"/>
        <end position="218"/>
    </location>
</feature>
<comment type="subcellular location">
    <subcellularLocation>
        <location evidence="2">Cell membrane</location>
    </subcellularLocation>
</comment>
<evidence type="ECO:0000256" key="6">
    <source>
        <dbReference type="ARBA" id="ARBA00022692"/>
    </source>
</evidence>
<accession>A0A0B8NJ93</accession>
<dbReference type="Gene3D" id="6.10.340.10">
    <property type="match status" value="1"/>
</dbReference>
<dbReference type="SUPFAM" id="SSF158472">
    <property type="entry name" value="HAMP domain-like"/>
    <property type="match status" value="1"/>
</dbReference>
<proteinExistence type="predicted"/>
<keyword evidence="10 12" id="KW-0472">Membrane</keyword>
<protein>
    <recommendedName>
        <fullName evidence="3">histidine kinase</fullName>
        <ecNumber evidence="3">2.7.13.3</ecNumber>
    </recommendedName>
</protein>
<evidence type="ECO:0000256" key="11">
    <source>
        <dbReference type="SAM" id="MobiDB-lite"/>
    </source>
</evidence>
<dbReference type="Gene3D" id="1.10.287.130">
    <property type="match status" value="1"/>
</dbReference>
<dbReference type="InterPro" id="IPR003661">
    <property type="entry name" value="HisK_dim/P_dom"/>
</dbReference>
<dbReference type="PROSITE" id="PS50885">
    <property type="entry name" value="HAMP"/>
    <property type="match status" value="1"/>
</dbReference>